<accession>A0A3G7TQG2</accession>
<reference evidence="1 2" key="1">
    <citation type="submission" date="2018-03" db="EMBL/GenBank/DDBJ databases">
        <title>Diversity of phytobeneficial traits revealed by whole-genome analysis of worldwide-isolated phenazine-producing Pseudomonas spp.</title>
        <authorList>
            <person name="Biessy A."/>
            <person name="Novinscak A."/>
            <person name="Blom J."/>
            <person name="Leger G."/>
            <person name="Thomashow L.S."/>
            <person name="Cazorla F.M."/>
            <person name="Josic D."/>
            <person name="Filion M."/>
        </authorList>
    </citation>
    <scope>NUCLEOTIDE SEQUENCE [LARGE SCALE GENOMIC DNA]</scope>
    <source>
        <strain evidence="1 2">B25</strain>
    </source>
</reference>
<name>A0A3G7TQG2_9PSED</name>
<sequence>MHYSAAGHTLKMSIQRHAGRHAAISVIGFCGLRHAIHRNNP</sequence>
<evidence type="ECO:0000313" key="1">
    <source>
        <dbReference type="EMBL" id="AZE49353.1"/>
    </source>
</evidence>
<proteinExistence type="predicted"/>
<gene>
    <name evidence="1" type="ORF">C4K04_3683</name>
</gene>
<dbReference type="EMBL" id="CP027753">
    <property type="protein sequence ID" value="AZE49353.1"/>
    <property type="molecule type" value="Genomic_DNA"/>
</dbReference>
<dbReference type="AlphaFoldDB" id="A0A3G7TQG2"/>
<protein>
    <submittedName>
        <fullName evidence="1">Uncharacterized protein</fullName>
    </submittedName>
</protein>
<dbReference type="Proteomes" id="UP000268048">
    <property type="component" value="Chromosome"/>
</dbReference>
<organism evidence="1 2">
    <name type="scientific">Pseudomonas chlororaphis</name>
    <dbReference type="NCBI Taxonomy" id="587753"/>
    <lineage>
        <taxon>Bacteria</taxon>
        <taxon>Pseudomonadati</taxon>
        <taxon>Pseudomonadota</taxon>
        <taxon>Gammaproteobacteria</taxon>
        <taxon>Pseudomonadales</taxon>
        <taxon>Pseudomonadaceae</taxon>
        <taxon>Pseudomonas</taxon>
    </lineage>
</organism>
<evidence type="ECO:0000313" key="2">
    <source>
        <dbReference type="Proteomes" id="UP000268048"/>
    </source>
</evidence>